<evidence type="ECO:0000313" key="2">
    <source>
        <dbReference type="Proteomes" id="UP000005228"/>
    </source>
</evidence>
<name>H9C0T4_9CAUD</name>
<accession>H9C0T4</accession>
<dbReference type="EMBL" id="JQ177063">
    <property type="protein sequence ID" value="AFC22630.1"/>
    <property type="molecule type" value="Genomic_DNA"/>
</dbReference>
<sequence>MARRWLAPFTQLGLAQAPVAAEAAALIAIITRHAISTANCFNSHTILLASAKWSSLDHAELDFLNH</sequence>
<protein>
    <submittedName>
        <fullName evidence="1">Uncharacterized protein</fullName>
    </submittedName>
</protein>
<organism evidence="1 2">
    <name type="scientific">Aeromonas phage vB_AsaM-56</name>
    <dbReference type="NCBI Taxonomy" id="1127514"/>
    <lineage>
        <taxon>Viruses</taxon>
        <taxon>Duplodnaviria</taxon>
        <taxon>Heunggongvirae</taxon>
        <taxon>Uroviricota</taxon>
        <taxon>Caudoviricetes</taxon>
        <taxon>Popoffvirus</taxon>
        <taxon>Popoffvirus pv56</taxon>
    </lineage>
</organism>
<dbReference type="Proteomes" id="UP000005228">
    <property type="component" value="Segment"/>
</dbReference>
<dbReference type="RefSeq" id="YP_007007723.1">
    <property type="nucleotide sequence ID" value="NC_019527.1"/>
</dbReference>
<reference evidence="1 2" key="1">
    <citation type="journal article" date="2012" name="PLoS ONE">
        <title>Phage morphology recapitulates phylogeny: the comparative genomics of a new group of myoviruses.</title>
        <authorList>
            <person name="Comeau A.M."/>
            <person name="Tremblay D."/>
            <person name="Moineau S."/>
            <person name="Rattei T."/>
            <person name="Kushkina A.I."/>
            <person name="Tovkach F.I."/>
            <person name="Krisch H.M."/>
            <person name="Ackermann H.W."/>
        </authorList>
    </citation>
    <scope>NUCLEOTIDE SEQUENCE [LARGE SCALE GENOMIC DNA]</scope>
    <source>
        <strain evidence="1">HER109</strain>
    </source>
</reference>
<gene>
    <name evidence="1" type="ORF">AsaM-56_0034</name>
</gene>
<evidence type="ECO:0000313" key="1">
    <source>
        <dbReference type="EMBL" id="AFC22630.1"/>
    </source>
</evidence>
<dbReference type="GeneID" id="14013210"/>
<keyword evidence="2" id="KW-1185">Reference proteome</keyword>
<proteinExistence type="predicted"/>
<dbReference type="KEGG" id="vg:14013210"/>